<name>A0ABR1M5V9_9PEZI</name>
<keyword evidence="1" id="KW-1133">Transmembrane helix</keyword>
<dbReference type="EMBL" id="JBBPDW010000022">
    <property type="protein sequence ID" value="KAK7542996.1"/>
    <property type="molecule type" value="Genomic_DNA"/>
</dbReference>
<keyword evidence="3" id="KW-1185">Reference proteome</keyword>
<reference evidence="2 3" key="1">
    <citation type="submission" date="2024-04" db="EMBL/GenBank/DDBJ databases">
        <title>Phyllosticta paracitricarpa is synonymous to the EU quarantine fungus P. citricarpa based on phylogenomic analyses.</title>
        <authorList>
            <consortium name="Lawrence Berkeley National Laboratory"/>
            <person name="Van Ingen-Buijs V.A."/>
            <person name="Van Westerhoven A.C."/>
            <person name="Haridas S."/>
            <person name="Skiadas P."/>
            <person name="Martin F."/>
            <person name="Groenewald J.Z."/>
            <person name="Crous P.W."/>
            <person name="Seidl M.F."/>
        </authorList>
    </citation>
    <scope>NUCLEOTIDE SEQUENCE [LARGE SCALE GENOMIC DNA]</scope>
    <source>
        <strain evidence="2 3">CBS 122670</strain>
    </source>
</reference>
<organism evidence="2 3">
    <name type="scientific">Phyllosticta citricarpa</name>
    <dbReference type="NCBI Taxonomy" id="55181"/>
    <lineage>
        <taxon>Eukaryota</taxon>
        <taxon>Fungi</taxon>
        <taxon>Dikarya</taxon>
        <taxon>Ascomycota</taxon>
        <taxon>Pezizomycotina</taxon>
        <taxon>Dothideomycetes</taxon>
        <taxon>Dothideomycetes incertae sedis</taxon>
        <taxon>Botryosphaeriales</taxon>
        <taxon>Phyllostictaceae</taxon>
        <taxon>Phyllosticta</taxon>
    </lineage>
</organism>
<sequence length="202" mass="22636">MQPTERTPLSHMKDAAATSGLDMVFDVICTRCKAHRCSSIARRNTPPFHPGGFVHACAGWRRKRWRRHSPRAPGRQTDKETFALRIIRTPHSCNSSLCGQRVRGARYLWGPRLFFFLFLILLLPSTPLPVCLLAPAFSTPDPFLQLNAGLRKSENGQEAMRGSFQVSDICFVNGGRLVRIERGRESGRLVILAAFSCSVDVE</sequence>
<feature type="transmembrane region" description="Helical" evidence="1">
    <location>
        <begin position="113"/>
        <end position="137"/>
    </location>
</feature>
<evidence type="ECO:0000256" key="1">
    <source>
        <dbReference type="SAM" id="Phobius"/>
    </source>
</evidence>
<keyword evidence="1" id="KW-0472">Membrane</keyword>
<evidence type="ECO:0000313" key="2">
    <source>
        <dbReference type="EMBL" id="KAK7542996.1"/>
    </source>
</evidence>
<keyword evidence="1" id="KW-0812">Transmembrane</keyword>
<accession>A0ABR1M5V9</accession>
<evidence type="ECO:0000313" key="3">
    <source>
        <dbReference type="Proteomes" id="UP001365128"/>
    </source>
</evidence>
<dbReference type="Proteomes" id="UP001365128">
    <property type="component" value="Unassembled WGS sequence"/>
</dbReference>
<gene>
    <name evidence="2" type="ORF">IWX46DRAFT_164121</name>
</gene>
<proteinExistence type="predicted"/>
<protein>
    <submittedName>
        <fullName evidence="2">Uncharacterized protein</fullName>
    </submittedName>
</protein>
<comment type="caution">
    <text evidence="2">The sequence shown here is derived from an EMBL/GenBank/DDBJ whole genome shotgun (WGS) entry which is preliminary data.</text>
</comment>